<dbReference type="FunFam" id="3.80.10.10:FF:000129">
    <property type="entry name" value="Leucine-rich repeat receptor-like kinase"/>
    <property type="match status" value="1"/>
</dbReference>
<evidence type="ECO:0000256" key="8">
    <source>
        <dbReference type="ARBA" id="ARBA00022741"/>
    </source>
</evidence>
<dbReference type="Gene3D" id="3.80.10.10">
    <property type="entry name" value="Ribonuclease Inhibitor"/>
    <property type="match status" value="1"/>
</dbReference>
<evidence type="ECO:0000313" key="21">
    <source>
        <dbReference type="Proteomes" id="UP000077202"/>
    </source>
</evidence>
<evidence type="ECO:0000256" key="13">
    <source>
        <dbReference type="ARBA" id="ARBA00023170"/>
    </source>
</evidence>
<evidence type="ECO:0000256" key="2">
    <source>
        <dbReference type="ARBA" id="ARBA00012513"/>
    </source>
</evidence>
<keyword evidence="13" id="KW-0675">Receptor</keyword>
<keyword evidence="9" id="KW-0418">Kinase</keyword>
<dbReference type="InterPro" id="IPR032675">
    <property type="entry name" value="LRR_dom_sf"/>
</dbReference>
<dbReference type="Proteomes" id="UP000077202">
    <property type="component" value="Unassembled WGS sequence"/>
</dbReference>
<evidence type="ECO:0000256" key="18">
    <source>
        <dbReference type="SAM" id="SignalP"/>
    </source>
</evidence>
<keyword evidence="11 17" id="KW-1133">Transmembrane helix</keyword>
<dbReference type="Pfam" id="PF13855">
    <property type="entry name" value="LRR_8"/>
    <property type="match status" value="1"/>
</dbReference>
<keyword evidence="12 17" id="KW-0472">Membrane</keyword>
<comment type="subcellular location">
    <subcellularLocation>
        <location evidence="1">Membrane</location>
        <topology evidence="1">Single-pass membrane protein</topology>
    </subcellularLocation>
</comment>
<evidence type="ECO:0000256" key="14">
    <source>
        <dbReference type="ARBA" id="ARBA00047899"/>
    </source>
</evidence>
<evidence type="ECO:0000256" key="3">
    <source>
        <dbReference type="ARBA" id="ARBA00022527"/>
    </source>
</evidence>
<comment type="catalytic activity">
    <reaction evidence="15">
        <text>L-seryl-[protein] + ATP = O-phospho-L-seryl-[protein] + ADP + H(+)</text>
        <dbReference type="Rhea" id="RHEA:17989"/>
        <dbReference type="Rhea" id="RHEA-COMP:9863"/>
        <dbReference type="Rhea" id="RHEA-COMP:11604"/>
        <dbReference type="ChEBI" id="CHEBI:15378"/>
        <dbReference type="ChEBI" id="CHEBI:29999"/>
        <dbReference type="ChEBI" id="CHEBI:30616"/>
        <dbReference type="ChEBI" id="CHEBI:83421"/>
        <dbReference type="ChEBI" id="CHEBI:456216"/>
        <dbReference type="EC" id="2.7.11.1"/>
    </reaction>
</comment>
<dbReference type="SUPFAM" id="SSF52058">
    <property type="entry name" value="L domain-like"/>
    <property type="match status" value="1"/>
</dbReference>
<evidence type="ECO:0000256" key="17">
    <source>
        <dbReference type="SAM" id="Phobius"/>
    </source>
</evidence>
<dbReference type="PANTHER" id="PTHR45631">
    <property type="entry name" value="OS07G0107800 PROTEIN-RELATED"/>
    <property type="match status" value="1"/>
</dbReference>
<evidence type="ECO:0000313" key="20">
    <source>
        <dbReference type="EMBL" id="OAE30710.1"/>
    </source>
</evidence>
<evidence type="ECO:0000256" key="12">
    <source>
        <dbReference type="ARBA" id="ARBA00023136"/>
    </source>
</evidence>
<reference evidence="20" key="1">
    <citation type="submission" date="2016-03" db="EMBL/GenBank/DDBJ databases">
        <title>Mechanisms controlling the formation of the plant cell surface in tip-growing cells are functionally conserved among land plants.</title>
        <authorList>
            <person name="Honkanen S."/>
            <person name="Jones V.A."/>
            <person name="Morieri G."/>
            <person name="Champion C."/>
            <person name="Hetherington A.J."/>
            <person name="Kelly S."/>
            <person name="Saint-Marcoux D."/>
            <person name="Proust H."/>
            <person name="Prescott H."/>
            <person name="Dolan L."/>
        </authorList>
    </citation>
    <scope>NUCLEOTIDE SEQUENCE [LARGE SCALE GENOMIC DNA]</scope>
    <source>
        <tissue evidence="20">Whole gametophyte</tissue>
    </source>
</reference>
<accession>A0A176WC02</accession>
<feature type="transmembrane region" description="Helical" evidence="17">
    <location>
        <begin position="552"/>
        <end position="576"/>
    </location>
</feature>
<dbReference type="Gene3D" id="1.10.510.10">
    <property type="entry name" value="Transferase(Phosphotransferase) domain 1"/>
    <property type="match status" value="1"/>
</dbReference>
<evidence type="ECO:0000256" key="6">
    <source>
        <dbReference type="ARBA" id="ARBA00022692"/>
    </source>
</evidence>
<organism evidence="20 21">
    <name type="scientific">Marchantia polymorpha subsp. ruderalis</name>
    <dbReference type="NCBI Taxonomy" id="1480154"/>
    <lineage>
        <taxon>Eukaryota</taxon>
        <taxon>Viridiplantae</taxon>
        <taxon>Streptophyta</taxon>
        <taxon>Embryophyta</taxon>
        <taxon>Marchantiophyta</taxon>
        <taxon>Marchantiopsida</taxon>
        <taxon>Marchantiidae</taxon>
        <taxon>Marchantiales</taxon>
        <taxon>Marchantiaceae</taxon>
        <taxon>Marchantia</taxon>
    </lineage>
</organism>
<dbReference type="SUPFAM" id="SSF56112">
    <property type="entry name" value="Protein kinase-like (PK-like)"/>
    <property type="match status" value="1"/>
</dbReference>
<evidence type="ECO:0000256" key="11">
    <source>
        <dbReference type="ARBA" id="ARBA00022989"/>
    </source>
</evidence>
<feature type="chain" id="PRO_5008052418" description="non-specific serine/threonine protein kinase" evidence="18">
    <location>
        <begin position="29"/>
        <end position="960"/>
    </location>
</feature>
<evidence type="ECO:0000256" key="16">
    <source>
        <dbReference type="SAM" id="MobiDB-lite"/>
    </source>
</evidence>
<keyword evidence="8" id="KW-0547">Nucleotide-binding</keyword>
<dbReference type="CDD" id="cd14066">
    <property type="entry name" value="STKc_IRAK"/>
    <property type="match status" value="1"/>
</dbReference>
<dbReference type="FunFam" id="3.30.200.20:FF:000039">
    <property type="entry name" value="receptor-like protein kinase FERONIA"/>
    <property type="match status" value="1"/>
</dbReference>
<dbReference type="InterPro" id="IPR008271">
    <property type="entry name" value="Ser/Thr_kinase_AS"/>
</dbReference>
<keyword evidence="10" id="KW-0067">ATP-binding</keyword>
<evidence type="ECO:0000256" key="15">
    <source>
        <dbReference type="ARBA" id="ARBA00048679"/>
    </source>
</evidence>
<feature type="domain" description="Protein kinase" evidence="19">
    <location>
        <begin position="627"/>
        <end position="896"/>
    </location>
</feature>
<keyword evidence="5" id="KW-0808">Transferase</keyword>
<evidence type="ECO:0000256" key="7">
    <source>
        <dbReference type="ARBA" id="ARBA00022737"/>
    </source>
</evidence>
<dbReference type="PROSITE" id="PS50011">
    <property type="entry name" value="PROTEIN_KINASE_DOM"/>
    <property type="match status" value="1"/>
</dbReference>
<evidence type="ECO:0000256" key="9">
    <source>
        <dbReference type="ARBA" id="ARBA00022777"/>
    </source>
</evidence>
<protein>
    <recommendedName>
        <fullName evidence="2">non-specific serine/threonine protein kinase</fullName>
        <ecNumber evidence="2">2.7.11.1</ecNumber>
    </recommendedName>
</protein>
<dbReference type="Pfam" id="PF12819">
    <property type="entry name" value="Malectin_like"/>
    <property type="match status" value="1"/>
</dbReference>
<dbReference type="Gene3D" id="3.30.200.20">
    <property type="entry name" value="Phosphorylase Kinase, domain 1"/>
    <property type="match status" value="1"/>
</dbReference>
<proteinExistence type="predicted"/>
<dbReference type="InterPro" id="IPR011009">
    <property type="entry name" value="Kinase-like_dom_sf"/>
</dbReference>
<dbReference type="InterPro" id="IPR024788">
    <property type="entry name" value="Malectin-like_Carb-bd_dom"/>
</dbReference>
<dbReference type="InterPro" id="IPR001611">
    <property type="entry name" value="Leu-rich_rpt"/>
</dbReference>
<keyword evidence="3" id="KW-0723">Serine/threonine-protein kinase</keyword>
<dbReference type="GO" id="GO:0004674">
    <property type="term" value="F:protein serine/threonine kinase activity"/>
    <property type="evidence" value="ECO:0007669"/>
    <property type="project" value="UniProtKB-KW"/>
</dbReference>
<dbReference type="FunFam" id="1.10.510.10:FF:000146">
    <property type="entry name" value="LRR receptor-like serine/threonine-protein kinase IOS1"/>
    <property type="match status" value="1"/>
</dbReference>
<dbReference type="SMART" id="SM00220">
    <property type="entry name" value="S_TKc"/>
    <property type="match status" value="1"/>
</dbReference>
<keyword evidence="6 17" id="KW-0812">Transmembrane</keyword>
<evidence type="ECO:0000256" key="5">
    <source>
        <dbReference type="ARBA" id="ARBA00022679"/>
    </source>
</evidence>
<dbReference type="PANTHER" id="PTHR45631:SF68">
    <property type="entry name" value="REPEAT FAMILY PROTEIN, PUTATIVE, EXPRESSED-RELATED"/>
    <property type="match status" value="1"/>
</dbReference>
<dbReference type="Pfam" id="PF07714">
    <property type="entry name" value="PK_Tyr_Ser-Thr"/>
    <property type="match status" value="1"/>
</dbReference>
<dbReference type="GO" id="GO:0016020">
    <property type="term" value="C:membrane"/>
    <property type="evidence" value="ECO:0007669"/>
    <property type="project" value="UniProtKB-SubCell"/>
</dbReference>
<dbReference type="EC" id="2.7.11.1" evidence="2"/>
<sequence>MSGGRAGSGILALTVALSLLCSLDLSCAQEPGFISIDCGGSKNYTDLVTGIKWVTDDGYIETGTNVDVTTNLANTDNLEALKTSRCFPSTASGARKKNCYTLPVTPGSSYFVRAFALHGTGPASRNIIVYTASIDSTSWIKVSISASDRNSPLSAEGVFVAQSNTTSICLQDIGEGTPCIASLELRPLGSAYRNELQSNILGLVRRWSCGTELSSVSIRYPLDEFDRIWQGTHTASISVPRIKTTLPLPDNVMAALNEDRPPVSVMQNAIENNYLRLPADTGKYAPQTDKFRVRLYVWDFVPYTTNATSLRQFESRYTMGSTEELFTSLSFSASNTVTIDSTKVTLDTTSEITIFHFRSTNQSQRPALINGFEVFADIPLQPSSYPNDVSALVKVQNDFGLSPLWAGDPCLPNPWDWIKCGTVNSVLRVISIDLTNVKLKGGISSSLWNLTELVDLWLTGNGLQGTIPSELSSLKKLRTLHLNNNSLTGSVPASLANLPVLVELYINDNDLSGTVPPELLNISRLHIKSDGNPKLQCVGACDTNKGGSKTGLIIGAVCGSLVIFIIAICACMYFYLRPGPKTDNHADLLEKNELSSVALVPPHPSHRVAVEQGSRTFTLAEIKAATKDFHTMIAEGGFGPVYYGKLADGQEVAVKVHKGSGSQGATEFFMEVDLLSRIHHRNLVSLVGHCQESQEQILVYAYMKKGTVRDHLYGGGRRGSLDWRTRLEIASDSARGLAYLHTGCQPPIIHRDVKSNNILLDDKMRAKVADFGISKVHGDDQTAVETRIKGTIGYLDPEYFSTQRLTAKSDVYSFGVVLLEIVTGRPPIEKNSHLKDMVQGCLRDIDMKAIADPALEGDYYIEAMWKVVELGLQCLENDPADRPDMIGVLRGLTEAMELERGARAYQQPSSTRMNASSSSSAAPGGRKPSDQLHFNLSFRPRSSEPSASTSTDFVTGLIPR</sequence>
<dbReference type="GO" id="GO:0005524">
    <property type="term" value="F:ATP binding"/>
    <property type="evidence" value="ECO:0007669"/>
    <property type="project" value="UniProtKB-KW"/>
</dbReference>
<evidence type="ECO:0000256" key="4">
    <source>
        <dbReference type="ARBA" id="ARBA00022614"/>
    </source>
</evidence>
<keyword evidence="18" id="KW-0732">Signal</keyword>
<comment type="catalytic activity">
    <reaction evidence="14">
        <text>L-threonyl-[protein] + ATP = O-phospho-L-threonyl-[protein] + ADP + H(+)</text>
        <dbReference type="Rhea" id="RHEA:46608"/>
        <dbReference type="Rhea" id="RHEA-COMP:11060"/>
        <dbReference type="Rhea" id="RHEA-COMP:11605"/>
        <dbReference type="ChEBI" id="CHEBI:15378"/>
        <dbReference type="ChEBI" id="CHEBI:30013"/>
        <dbReference type="ChEBI" id="CHEBI:30616"/>
        <dbReference type="ChEBI" id="CHEBI:61977"/>
        <dbReference type="ChEBI" id="CHEBI:456216"/>
        <dbReference type="EC" id="2.7.11.1"/>
    </reaction>
</comment>
<dbReference type="InterPro" id="IPR001245">
    <property type="entry name" value="Ser-Thr/Tyr_kinase_cat_dom"/>
</dbReference>
<keyword evidence="21" id="KW-1185">Reference proteome</keyword>
<dbReference type="PROSITE" id="PS00108">
    <property type="entry name" value="PROTEIN_KINASE_ST"/>
    <property type="match status" value="1"/>
</dbReference>
<keyword evidence="4" id="KW-0433">Leucine-rich repeat</keyword>
<comment type="caution">
    <text evidence="20">The sequence shown here is derived from an EMBL/GenBank/DDBJ whole genome shotgun (WGS) entry which is preliminary data.</text>
</comment>
<evidence type="ECO:0000259" key="19">
    <source>
        <dbReference type="PROSITE" id="PS50011"/>
    </source>
</evidence>
<dbReference type="Gene3D" id="2.60.120.430">
    <property type="entry name" value="Galactose-binding lectin"/>
    <property type="match status" value="1"/>
</dbReference>
<feature type="compositionally biased region" description="Polar residues" evidence="16">
    <location>
        <begin position="943"/>
        <end position="953"/>
    </location>
</feature>
<evidence type="ECO:0000256" key="1">
    <source>
        <dbReference type="ARBA" id="ARBA00004167"/>
    </source>
</evidence>
<gene>
    <name evidence="20" type="ORF">AXG93_402s1230</name>
</gene>
<name>A0A176WC02_MARPO</name>
<feature type="signal peptide" evidence="18">
    <location>
        <begin position="1"/>
        <end position="28"/>
    </location>
</feature>
<dbReference type="InterPro" id="IPR000719">
    <property type="entry name" value="Prot_kinase_dom"/>
</dbReference>
<evidence type="ECO:0000256" key="10">
    <source>
        <dbReference type="ARBA" id="ARBA00022840"/>
    </source>
</evidence>
<feature type="region of interest" description="Disordered" evidence="16">
    <location>
        <begin position="903"/>
        <end position="960"/>
    </location>
</feature>
<keyword evidence="7" id="KW-0677">Repeat</keyword>
<dbReference type="EMBL" id="LVLJ01001262">
    <property type="protein sequence ID" value="OAE30710.1"/>
    <property type="molecule type" value="Genomic_DNA"/>
</dbReference>
<dbReference type="AlphaFoldDB" id="A0A176WC02"/>